<feature type="domain" description="DUF7708" evidence="1">
    <location>
        <begin position="160"/>
        <end position="264"/>
    </location>
</feature>
<evidence type="ECO:0000259" key="1">
    <source>
        <dbReference type="Pfam" id="PF24809"/>
    </source>
</evidence>
<gene>
    <name evidence="2" type="ORF">K491DRAFT_310216</name>
</gene>
<proteinExistence type="predicted"/>
<dbReference type="PANTHER" id="PTHR40619:SF3">
    <property type="entry name" value="FUNGAL STAND N-TERMINAL GOODBYE DOMAIN-CONTAINING PROTEIN"/>
    <property type="match status" value="1"/>
</dbReference>
<evidence type="ECO:0000313" key="2">
    <source>
        <dbReference type="EMBL" id="KAF2647421.1"/>
    </source>
</evidence>
<dbReference type="AlphaFoldDB" id="A0A6A6SKA1"/>
<dbReference type="InterPro" id="IPR056125">
    <property type="entry name" value="DUF7708"/>
</dbReference>
<reference evidence="2" key="1">
    <citation type="journal article" date="2020" name="Stud. Mycol.">
        <title>101 Dothideomycetes genomes: a test case for predicting lifestyles and emergence of pathogens.</title>
        <authorList>
            <person name="Haridas S."/>
            <person name="Albert R."/>
            <person name="Binder M."/>
            <person name="Bloem J."/>
            <person name="Labutti K."/>
            <person name="Salamov A."/>
            <person name="Andreopoulos B."/>
            <person name="Baker S."/>
            <person name="Barry K."/>
            <person name="Bills G."/>
            <person name="Bluhm B."/>
            <person name="Cannon C."/>
            <person name="Castanera R."/>
            <person name="Culley D."/>
            <person name="Daum C."/>
            <person name="Ezra D."/>
            <person name="Gonzalez J."/>
            <person name="Henrissat B."/>
            <person name="Kuo A."/>
            <person name="Liang C."/>
            <person name="Lipzen A."/>
            <person name="Lutzoni F."/>
            <person name="Magnuson J."/>
            <person name="Mondo S."/>
            <person name="Nolan M."/>
            <person name="Ohm R."/>
            <person name="Pangilinan J."/>
            <person name="Park H.-J."/>
            <person name="Ramirez L."/>
            <person name="Alfaro M."/>
            <person name="Sun H."/>
            <person name="Tritt A."/>
            <person name="Yoshinaga Y."/>
            <person name="Zwiers L.-H."/>
            <person name="Turgeon B."/>
            <person name="Goodwin S."/>
            <person name="Spatafora J."/>
            <person name="Crous P."/>
            <person name="Grigoriev I."/>
        </authorList>
    </citation>
    <scope>NUCLEOTIDE SEQUENCE</scope>
    <source>
        <strain evidence="2">CBS 122681</strain>
    </source>
</reference>
<protein>
    <recommendedName>
        <fullName evidence="1">DUF7708 domain-containing protein</fullName>
    </recommendedName>
</protein>
<dbReference type="PANTHER" id="PTHR40619">
    <property type="entry name" value="FUNGAL STAND N-TERMINAL GOODBYE DOMAIN-CONTAINING PROTEIN"/>
    <property type="match status" value="1"/>
</dbReference>
<dbReference type="Pfam" id="PF24809">
    <property type="entry name" value="DUF7708"/>
    <property type="match status" value="1"/>
</dbReference>
<organism evidence="2 3">
    <name type="scientific">Lophiostoma macrostomum CBS 122681</name>
    <dbReference type="NCBI Taxonomy" id="1314788"/>
    <lineage>
        <taxon>Eukaryota</taxon>
        <taxon>Fungi</taxon>
        <taxon>Dikarya</taxon>
        <taxon>Ascomycota</taxon>
        <taxon>Pezizomycotina</taxon>
        <taxon>Dothideomycetes</taxon>
        <taxon>Pleosporomycetidae</taxon>
        <taxon>Pleosporales</taxon>
        <taxon>Lophiostomataceae</taxon>
        <taxon>Lophiostoma</taxon>
    </lineage>
</organism>
<keyword evidence="3" id="KW-1185">Reference proteome</keyword>
<name>A0A6A6SKA1_9PLEO</name>
<evidence type="ECO:0000313" key="3">
    <source>
        <dbReference type="Proteomes" id="UP000799324"/>
    </source>
</evidence>
<dbReference type="OrthoDB" id="5419927at2759"/>
<dbReference type="Proteomes" id="UP000799324">
    <property type="component" value="Unassembled WGS sequence"/>
</dbReference>
<sequence>MLVTRSRTFPLPSEQSIEIDFIENRDIDLNLTGRERKCTFDTERKKFVPQATFRETVFDGVSEPAIRLELQGTQDSLIAAIEKLKGAKGKSSTKIASFHISDAHCWNDVIKIVAEAEQDYLEDESLSGKVRKAFRRIGDDAKSIKPFINLLPDGNYKTLCGGLTLILTAMMKKAEYRDKVADILNELPLTIQECEDYTQIYPGKTNLRLRIEDLYIQLVGAIEDMIRWYTQKSLSRVTKSILKGDAYVDAIDNRIKAIKSSQDAFDREARKYLHWRTDVIDRTVVDTNTVARVINEDVVRIGRKVWESSYKLEDIEKAVKIQTKALNGVSDVLRDVKSNAEWLNDRKFYQQKVIDQEARIQELEMQLGKKIFRAETLAKRLHLAIPEDCHWSDLDVVLAAGAALSLKYQGQVKHVAGAEEFRSWFRMSESAVL</sequence>
<accession>A0A6A6SKA1</accession>
<dbReference type="EMBL" id="MU004622">
    <property type="protein sequence ID" value="KAF2647421.1"/>
    <property type="molecule type" value="Genomic_DNA"/>
</dbReference>